<comment type="caution">
    <text evidence="7">The sequence shown here is derived from an EMBL/GenBank/DDBJ whole genome shotgun (WGS) entry which is preliminary data.</text>
</comment>
<evidence type="ECO:0000256" key="2">
    <source>
        <dbReference type="ARBA" id="ARBA00022723"/>
    </source>
</evidence>
<dbReference type="InterPro" id="IPR005123">
    <property type="entry name" value="Oxoglu/Fe-dep_dioxygenase_dom"/>
</dbReference>
<dbReference type="Pfam" id="PF14226">
    <property type="entry name" value="DIOX_N"/>
    <property type="match status" value="1"/>
</dbReference>
<protein>
    <recommendedName>
        <fullName evidence="6">Fe2OG dioxygenase domain-containing protein</fullName>
    </recommendedName>
</protein>
<reference evidence="7 8" key="1">
    <citation type="journal article" date="2012" name="J. Bacteriol.">
        <title>Genome Sequence of Strain IMCC14465, Isolated from the East Sea, Belonging to the PS1 Clade of Alphaproteobacteria.</title>
        <authorList>
            <person name="Yang S.J."/>
            <person name="Kang I."/>
            <person name="Cho J.C."/>
        </authorList>
    </citation>
    <scope>NUCLEOTIDE SEQUENCE [LARGE SCALE GENOMIC DNA]</scope>
    <source>
        <strain evidence="7 8">IMCC14465</strain>
    </source>
</reference>
<dbReference type="eggNOG" id="COG3491">
    <property type="taxonomic scope" value="Bacteria"/>
</dbReference>
<sequence length="334" mass="37331">MPVTHLPIIDISPSTDADTTHKQKIAAEIHSAAHEYGFFYLTGYQIPEQLIKDCFEAARVFFDLSPSVKSQIAIEKSPCHRGWYALGGEILDPVHQQEGDIKEGLKIGNDLPLTHPLVTKNIPLHGPNLWPQTDQDINAAEWKNTMQTTYEHFCATGLELMQYFAMALNLKADYFDCWLTPPQAEPMATLSPIRYPPLEPDDKKLSAGAHTDFGCLTLLAQDDNEGLEIAMPDGTWLSVPPIEKTLVVNIGDMLAFWSGGKYRSTLHRVQNRSGRPRQSLAFFYDPAYNTPLSNLTNNPNMNSAATSEADNEVKTALDHLLQKIGDSFSYQQNR</sequence>
<evidence type="ECO:0000259" key="6">
    <source>
        <dbReference type="PROSITE" id="PS51471"/>
    </source>
</evidence>
<dbReference type="PANTHER" id="PTHR10209">
    <property type="entry name" value="OXIDOREDUCTASE, 2OG-FE II OXYGENASE FAMILY PROTEIN"/>
    <property type="match status" value="1"/>
</dbReference>
<dbReference type="EMBL" id="ALYF01000003">
    <property type="protein sequence ID" value="EJW21276.1"/>
    <property type="molecule type" value="Genomic_DNA"/>
</dbReference>
<dbReference type="PRINTS" id="PR00682">
    <property type="entry name" value="IPNSYNTHASE"/>
</dbReference>
<dbReference type="Proteomes" id="UP000004836">
    <property type="component" value="Unassembled WGS sequence"/>
</dbReference>
<dbReference type="OrthoDB" id="21825at2"/>
<dbReference type="InterPro" id="IPR044861">
    <property type="entry name" value="IPNS-like_FE2OG_OXY"/>
</dbReference>
<evidence type="ECO:0000313" key="7">
    <source>
        <dbReference type="EMBL" id="EJW21276.1"/>
    </source>
</evidence>
<accession>J9DHB3</accession>
<dbReference type="InterPro" id="IPR026992">
    <property type="entry name" value="DIOX_N"/>
</dbReference>
<proteinExistence type="inferred from homology"/>
<evidence type="ECO:0000256" key="3">
    <source>
        <dbReference type="ARBA" id="ARBA00023002"/>
    </source>
</evidence>
<dbReference type="GO" id="GO:0016491">
    <property type="term" value="F:oxidoreductase activity"/>
    <property type="evidence" value="ECO:0007669"/>
    <property type="project" value="UniProtKB-KW"/>
</dbReference>
<keyword evidence="2 5" id="KW-0479">Metal-binding</keyword>
<evidence type="ECO:0000313" key="8">
    <source>
        <dbReference type="Proteomes" id="UP000004836"/>
    </source>
</evidence>
<keyword evidence="8" id="KW-1185">Reference proteome</keyword>
<comment type="similarity">
    <text evidence="1 5">Belongs to the iron/ascorbate-dependent oxidoreductase family.</text>
</comment>
<name>J9DHB3_9PROT</name>
<dbReference type="GO" id="GO:0046872">
    <property type="term" value="F:metal ion binding"/>
    <property type="evidence" value="ECO:0007669"/>
    <property type="project" value="UniProtKB-KW"/>
</dbReference>
<dbReference type="Pfam" id="PF03171">
    <property type="entry name" value="2OG-FeII_Oxy"/>
    <property type="match status" value="1"/>
</dbReference>
<dbReference type="AlphaFoldDB" id="J9DHB3"/>
<keyword evidence="4 5" id="KW-0408">Iron</keyword>
<dbReference type="PROSITE" id="PS51471">
    <property type="entry name" value="FE2OG_OXY"/>
    <property type="match status" value="1"/>
</dbReference>
<gene>
    <name evidence="7" type="ORF">IMCC14465_10720</name>
</gene>
<evidence type="ECO:0000256" key="1">
    <source>
        <dbReference type="ARBA" id="ARBA00008056"/>
    </source>
</evidence>
<dbReference type="STRING" id="1220535.IMCC14465_10720"/>
<organism evidence="7 8">
    <name type="scientific">alpha proteobacterium IMCC14465</name>
    <dbReference type="NCBI Taxonomy" id="1220535"/>
    <lineage>
        <taxon>Bacteria</taxon>
        <taxon>Pseudomonadati</taxon>
        <taxon>Pseudomonadota</taxon>
        <taxon>Alphaproteobacteria</taxon>
        <taxon>PS1 clade</taxon>
    </lineage>
</organism>
<dbReference type="Gene3D" id="2.60.120.330">
    <property type="entry name" value="B-lactam Antibiotic, Isopenicillin N Synthase, Chain"/>
    <property type="match status" value="1"/>
</dbReference>
<dbReference type="InterPro" id="IPR027443">
    <property type="entry name" value="IPNS-like_sf"/>
</dbReference>
<evidence type="ECO:0000256" key="4">
    <source>
        <dbReference type="ARBA" id="ARBA00023004"/>
    </source>
</evidence>
<evidence type="ECO:0000256" key="5">
    <source>
        <dbReference type="RuleBase" id="RU003682"/>
    </source>
</evidence>
<keyword evidence="3 5" id="KW-0560">Oxidoreductase</keyword>
<dbReference type="SUPFAM" id="SSF51197">
    <property type="entry name" value="Clavaminate synthase-like"/>
    <property type="match status" value="1"/>
</dbReference>
<dbReference type="PANTHER" id="PTHR10209:SF881">
    <property type="entry name" value="FI07970P-RELATED"/>
    <property type="match status" value="1"/>
</dbReference>
<feature type="domain" description="Fe2OG dioxygenase" evidence="6">
    <location>
        <begin position="185"/>
        <end position="286"/>
    </location>
</feature>